<keyword evidence="2" id="KW-1185">Reference proteome</keyword>
<sequence length="206" mass="21927">MGRQDLAKFSAIVAPTTLAIDQRIEVLDKFRDILPNSSLRRGSVGVLGGELGSGITSLLFGLLARPSSMGNWIAIVGSPNLGFAAARDHGVDLKRLLNVKCTSSEAVEIAAIMLDGFDIVVLSSPLDATRARKLSERTRKTKSILIYLSTLGKKGATWPGSCDFSLLAKGSSWQLDGSAPIATRTLKIEVSANKWSASKMQLVVGL</sequence>
<organism evidence="1 2">
    <name type="scientific">Acidithrix ferrooxidans</name>
    <dbReference type="NCBI Taxonomy" id="1280514"/>
    <lineage>
        <taxon>Bacteria</taxon>
        <taxon>Bacillati</taxon>
        <taxon>Actinomycetota</taxon>
        <taxon>Acidimicrobiia</taxon>
        <taxon>Acidimicrobiales</taxon>
        <taxon>Acidimicrobiaceae</taxon>
        <taxon>Acidithrix</taxon>
    </lineage>
</organism>
<evidence type="ECO:0000313" key="1">
    <source>
        <dbReference type="EMBL" id="KJF17801.1"/>
    </source>
</evidence>
<dbReference type="STRING" id="1280514.AXFE_12980"/>
<dbReference type="AlphaFoldDB" id="A0A0D8HL33"/>
<accession>A0A0D8HL33</accession>
<dbReference type="OrthoDB" id="3873597at2"/>
<reference evidence="1 2" key="1">
    <citation type="submission" date="2015-01" db="EMBL/GenBank/DDBJ databases">
        <title>Draft genome of the acidophilic iron oxidizer Acidithrix ferrooxidans strain Py-F3.</title>
        <authorList>
            <person name="Poehlein A."/>
            <person name="Eisen S."/>
            <person name="Schloemann M."/>
            <person name="Johnson B.D."/>
            <person name="Daniel R."/>
            <person name="Muehling M."/>
        </authorList>
    </citation>
    <scope>NUCLEOTIDE SEQUENCE [LARGE SCALE GENOMIC DNA]</scope>
    <source>
        <strain evidence="1 2">Py-F3</strain>
    </source>
</reference>
<dbReference type="InterPro" id="IPR027417">
    <property type="entry name" value="P-loop_NTPase"/>
</dbReference>
<dbReference type="EMBL" id="JXYS01000029">
    <property type="protein sequence ID" value="KJF17801.1"/>
    <property type="molecule type" value="Genomic_DNA"/>
</dbReference>
<dbReference type="Proteomes" id="UP000032360">
    <property type="component" value="Unassembled WGS sequence"/>
</dbReference>
<name>A0A0D8HL33_9ACTN</name>
<protein>
    <submittedName>
        <fullName evidence="1">Uncharacterized protein</fullName>
    </submittedName>
</protein>
<proteinExistence type="predicted"/>
<gene>
    <name evidence="1" type="ORF">AXFE_12980</name>
</gene>
<comment type="caution">
    <text evidence="1">The sequence shown here is derived from an EMBL/GenBank/DDBJ whole genome shotgun (WGS) entry which is preliminary data.</text>
</comment>
<dbReference type="SUPFAM" id="SSF52540">
    <property type="entry name" value="P-loop containing nucleoside triphosphate hydrolases"/>
    <property type="match status" value="1"/>
</dbReference>
<dbReference type="RefSeq" id="WP_052605046.1">
    <property type="nucleotide sequence ID" value="NZ_JXYS01000029.1"/>
</dbReference>
<evidence type="ECO:0000313" key="2">
    <source>
        <dbReference type="Proteomes" id="UP000032360"/>
    </source>
</evidence>